<evidence type="ECO:0008006" key="3">
    <source>
        <dbReference type="Google" id="ProtNLM"/>
    </source>
</evidence>
<protein>
    <recommendedName>
        <fullName evidence="3">DUF465 domain-containing protein</fullName>
    </recommendedName>
</protein>
<dbReference type="RefSeq" id="WP_264943159.1">
    <property type="nucleotide sequence ID" value="NZ_JAPDRA010000002.1"/>
</dbReference>
<reference evidence="2" key="1">
    <citation type="journal article" date="2019" name="Int. J. Syst. Evol. Microbiol.">
        <title>The Global Catalogue of Microorganisms (GCM) 10K type strain sequencing project: providing services to taxonomists for standard genome sequencing and annotation.</title>
        <authorList>
            <consortium name="The Broad Institute Genomics Platform"/>
            <consortium name="The Broad Institute Genome Sequencing Center for Infectious Disease"/>
            <person name="Wu L."/>
            <person name="Ma J."/>
        </authorList>
    </citation>
    <scope>NUCLEOTIDE SEQUENCE [LARGE SCALE GENOMIC DNA]</scope>
    <source>
        <strain evidence="2">CCUG 62982</strain>
    </source>
</reference>
<sequence length="54" mass="6172">MGKIMRGLEPQFDASLIEHAKTLEAALADGRLTPVQYRKLKAKNDKMLQYRGLR</sequence>
<keyword evidence="2" id="KW-1185">Reference proteome</keyword>
<organism evidence="1 2">
    <name type="scientific">Sphingomonas canadensis</name>
    <dbReference type="NCBI Taxonomy" id="1219257"/>
    <lineage>
        <taxon>Bacteria</taxon>
        <taxon>Pseudomonadati</taxon>
        <taxon>Pseudomonadota</taxon>
        <taxon>Alphaproteobacteria</taxon>
        <taxon>Sphingomonadales</taxon>
        <taxon>Sphingomonadaceae</taxon>
        <taxon>Sphingomonas</taxon>
    </lineage>
</organism>
<dbReference type="EMBL" id="JBHTJG010000002">
    <property type="protein sequence ID" value="MFD0946048.1"/>
    <property type="molecule type" value="Genomic_DNA"/>
</dbReference>
<proteinExistence type="predicted"/>
<name>A0ABW3H3P5_9SPHN</name>
<accession>A0ABW3H3P5</accession>
<gene>
    <name evidence="1" type="ORF">ACFQ1E_06845</name>
</gene>
<evidence type="ECO:0000313" key="2">
    <source>
        <dbReference type="Proteomes" id="UP001596977"/>
    </source>
</evidence>
<dbReference type="Proteomes" id="UP001596977">
    <property type="component" value="Unassembled WGS sequence"/>
</dbReference>
<evidence type="ECO:0000313" key="1">
    <source>
        <dbReference type="EMBL" id="MFD0946048.1"/>
    </source>
</evidence>
<comment type="caution">
    <text evidence="1">The sequence shown here is derived from an EMBL/GenBank/DDBJ whole genome shotgun (WGS) entry which is preliminary data.</text>
</comment>